<dbReference type="InterPro" id="IPR001611">
    <property type="entry name" value="Leu-rich_rpt"/>
</dbReference>
<evidence type="ECO:0000313" key="4">
    <source>
        <dbReference type="EMBL" id="KAG2176103.1"/>
    </source>
</evidence>
<evidence type="ECO:0000256" key="3">
    <source>
        <dbReference type="SAM" id="MobiDB-lite"/>
    </source>
</evidence>
<evidence type="ECO:0000256" key="2">
    <source>
        <dbReference type="ARBA" id="ARBA00022737"/>
    </source>
</evidence>
<dbReference type="Pfam" id="PF12799">
    <property type="entry name" value="LRR_4"/>
    <property type="match status" value="1"/>
</dbReference>
<gene>
    <name evidence="4" type="ORF">INT43_005336</name>
</gene>
<dbReference type="Gene3D" id="3.80.10.10">
    <property type="entry name" value="Ribonuclease Inhibitor"/>
    <property type="match status" value="1"/>
</dbReference>
<organism evidence="4 5">
    <name type="scientific">Mortierella isabellina</name>
    <name type="common">Filamentous fungus</name>
    <name type="synonym">Umbelopsis isabellina</name>
    <dbReference type="NCBI Taxonomy" id="91625"/>
    <lineage>
        <taxon>Eukaryota</taxon>
        <taxon>Fungi</taxon>
        <taxon>Fungi incertae sedis</taxon>
        <taxon>Mucoromycota</taxon>
        <taxon>Mucoromycotina</taxon>
        <taxon>Umbelopsidomycetes</taxon>
        <taxon>Umbelopsidales</taxon>
        <taxon>Umbelopsidaceae</taxon>
        <taxon>Umbelopsis</taxon>
    </lineage>
</organism>
<keyword evidence="5" id="KW-1185">Reference proteome</keyword>
<dbReference type="InterPro" id="IPR050216">
    <property type="entry name" value="LRR_domain-containing"/>
</dbReference>
<dbReference type="SMART" id="SM00364">
    <property type="entry name" value="LRR_BAC"/>
    <property type="match status" value="4"/>
</dbReference>
<feature type="compositionally biased region" description="Polar residues" evidence="3">
    <location>
        <begin position="316"/>
        <end position="334"/>
    </location>
</feature>
<keyword evidence="1" id="KW-0433">Leucine-rich repeat</keyword>
<dbReference type="AlphaFoldDB" id="A0A8H7PLB5"/>
<dbReference type="SMART" id="SM00369">
    <property type="entry name" value="LRR_TYP"/>
    <property type="match status" value="4"/>
</dbReference>
<dbReference type="OrthoDB" id="1394818at2759"/>
<dbReference type="PANTHER" id="PTHR48051">
    <property type="match status" value="1"/>
</dbReference>
<dbReference type="GO" id="GO:0005737">
    <property type="term" value="C:cytoplasm"/>
    <property type="evidence" value="ECO:0007669"/>
    <property type="project" value="TreeGrafter"/>
</dbReference>
<name>A0A8H7PLB5_MORIS</name>
<dbReference type="InterPro" id="IPR032675">
    <property type="entry name" value="LRR_dom_sf"/>
</dbReference>
<accession>A0A8H7PLB5</accession>
<dbReference type="InterPro" id="IPR025875">
    <property type="entry name" value="Leu-rich_rpt_4"/>
</dbReference>
<keyword evidence="2" id="KW-0677">Repeat</keyword>
<dbReference type="PROSITE" id="PS51450">
    <property type="entry name" value="LRR"/>
    <property type="match status" value="2"/>
</dbReference>
<comment type="caution">
    <text evidence="4">The sequence shown here is derived from an EMBL/GenBank/DDBJ whole genome shotgun (WGS) entry which is preliminary data.</text>
</comment>
<sequence length="334" mass="37381">MTAEPAHQAVILWYLHDCTASHFDLCESEHQQTERRKRTFTQTFSNNLVSLTGSRIAELSIPLPAISRLTQLHTLHLQNNHLTYLPDEIWSLSGLQELNVGYNQLKKLPPGIQKAQSLQELFLHNNNITEIPPQIGSLSRLRVLDVTANQLSTIPAEIKKLPLSHLWVEFNYFSTKNTSTRRLSEIGLIDSNAPAEANMLSLFAICSQIVGTKIEISNPSLFYQLSSTVQYHLEKCKRLALLCAICNSLIFHSGLVVLGTSRISGMLLPVSYHCCSQTCKSRLLKGSPMENLEEEANSNSEQGADNQIHSHRASLQLRNSSEQNTPTVQRSLSI</sequence>
<dbReference type="PANTHER" id="PTHR48051:SF1">
    <property type="entry name" value="RAS SUPPRESSOR PROTEIN 1"/>
    <property type="match status" value="1"/>
</dbReference>
<evidence type="ECO:0000313" key="5">
    <source>
        <dbReference type="Proteomes" id="UP000654370"/>
    </source>
</evidence>
<dbReference type="Pfam" id="PF13855">
    <property type="entry name" value="LRR_8"/>
    <property type="match status" value="1"/>
</dbReference>
<feature type="region of interest" description="Disordered" evidence="3">
    <location>
        <begin position="290"/>
        <end position="334"/>
    </location>
</feature>
<protein>
    <submittedName>
        <fullName evidence="4">Uncharacterized protein</fullName>
    </submittedName>
</protein>
<dbReference type="InterPro" id="IPR003591">
    <property type="entry name" value="Leu-rich_rpt_typical-subtyp"/>
</dbReference>
<dbReference type="EMBL" id="JAEPQZ010000010">
    <property type="protein sequence ID" value="KAG2176103.1"/>
    <property type="molecule type" value="Genomic_DNA"/>
</dbReference>
<reference evidence="4" key="1">
    <citation type="submission" date="2020-12" db="EMBL/GenBank/DDBJ databases">
        <title>Metabolic potential, ecology and presence of endohyphal bacteria is reflected in genomic diversity of Mucoromycotina.</title>
        <authorList>
            <person name="Muszewska A."/>
            <person name="Okrasinska A."/>
            <person name="Steczkiewicz K."/>
            <person name="Drgas O."/>
            <person name="Orlowska M."/>
            <person name="Perlinska-Lenart U."/>
            <person name="Aleksandrzak-Piekarczyk T."/>
            <person name="Szatraj K."/>
            <person name="Zielenkiewicz U."/>
            <person name="Pilsyk S."/>
            <person name="Malc E."/>
            <person name="Mieczkowski P."/>
            <person name="Kruszewska J.S."/>
            <person name="Biernat P."/>
            <person name="Pawlowska J."/>
        </authorList>
    </citation>
    <scope>NUCLEOTIDE SEQUENCE</scope>
    <source>
        <strain evidence="4">WA0000067209</strain>
    </source>
</reference>
<evidence type="ECO:0000256" key="1">
    <source>
        <dbReference type="ARBA" id="ARBA00022614"/>
    </source>
</evidence>
<dbReference type="SUPFAM" id="SSF52058">
    <property type="entry name" value="L domain-like"/>
    <property type="match status" value="1"/>
</dbReference>
<proteinExistence type="predicted"/>
<dbReference type="Proteomes" id="UP000654370">
    <property type="component" value="Unassembled WGS sequence"/>
</dbReference>